<protein>
    <submittedName>
        <fullName evidence="1">Uncharacterized protein</fullName>
    </submittedName>
</protein>
<organism evidence="1 2">
    <name type="scientific">Corchorus capsularis</name>
    <name type="common">Jute</name>
    <dbReference type="NCBI Taxonomy" id="210143"/>
    <lineage>
        <taxon>Eukaryota</taxon>
        <taxon>Viridiplantae</taxon>
        <taxon>Streptophyta</taxon>
        <taxon>Embryophyta</taxon>
        <taxon>Tracheophyta</taxon>
        <taxon>Spermatophyta</taxon>
        <taxon>Magnoliopsida</taxon>
        <taxon>eudicotyledons</taxon>
        <taxon>Gunneridae</taxon>
        <taxon>Pentapetalae</taxon>
        <taxon>rosids</taxon>
        <taxon>malvids</taxon>
        <taxon>Malvales</taxon>
        <taxon>Malvaceae</taxon>
        <taxon>Grewioideae</taxon>
        <taxon>Apeibeae</taxon>
        <taxon>Corchorus</taxon>
    </lineage>
</organism>
<evidence type="ECO:0000313" key="2">
    <source>
        <dbReference type="Proteomes" id="UP000188268"/>
    </source>
</evidence>
<evidence type="ECO:0000313" key="1">
    <source>
        <dbReference type="EMBL" id="OMO94564.1"/>
    </source>
</evidence>
<accession>A0A1R3JIB5</accession>
<keyword evidence="2" id="KW-1185">Reference proteome</keyword>
<sequence length="46" mass="5404">MCAKEKARKLGVPTYTTARESQKQEFLLKWIFSDPRDVYSTKKPAR</sequence>
<proteinExistence type="predicted"/>
<comment type="caution">
    <text evidence="1">The sequence shown here is derived from an EMBL/GenBank/DDBJ whole genome shotgun (WGS) entry which is preliminary data.</text>
</comment>
<dbReference type="EMBL" id="AWWV01007816">
    <property type="protein sequence ID" value="OMO94564.1"/>
    <property type="molecule type" value="Genomic_DNA"/>
</dbReference>
<gene>
    <name evidence="1" type="ORF">CCACVL1_05923</name>
</gene>
<dbReference type="Gramene" id="OMO94564">
    <property type="protein sequence ID" value="OMO94564"/>
    <property type="gene ID" value="CCACVL1_05923"/>
</dbReference>
<dbReference type="AlphaFoldDB" id="A0A1R3JIB5"/>
<name>A0A1R3JIB5_COCAP</name>
<reference evidence="1 2" key="1">
    <citation type="submission" date="2013-09" db="EMBL/GenBank/DDBJ databases">
        <title>Corchorus capsularis genome sequencing.</title>
        <authorList>
            <person name="Alam M."/>
            <person name="Haque M.S."/>
            <person name="Islam M.S."/>
            <person name="Emdad E.M."/>
            <person name="Islam M.M."/>
            <person name="Ahmed B."/>
            <person name="Halim A."/>
            <person name="Hossen Q.M.M."/>
            <person name="Hossain M.Z."/>
            <person name="Ahmed R."/>
            <person name="Khan M.M."/>
            <person name="Islam R."/>
            <person name="Rashid M.M."/>
            <person name="Khan S.A."/>
            <person name="Rahman M.S."/>
            <person name="Alam M."/>
        </authorList>
    </citation>
    <scope>NUCLEOTIDE SEQUENCE [LARGE SCALE GENOMIC DNA]</scope>
    <source>
        <strain evidence="2">cv. CVL-1</strain>
        <tissue evidence="1">Whole seedling</tissue>
    </source>
</reference>
<dbReference type="Proteomes" id="UP000188268">
    <property type="component" value="Unassembled WGS sequence"/>
</dbReference>